<gene>
    <name evidence="1" type="ORF">J0S82_009586</name>
</gene>
<feature type="non-terminal residue" evidence="1">
    <location>
        <position position="1"/>
    </location>
</feature>
<sequence>LTKTCKGGFHTSLEIPNSTVITLTTSNSEGIQQSLEIQEVLENTTNHLANPNFTNNSMEINSQTAQTVEKINTNIEPVIAIFVPTESSKPK</sequence>
<comment type="caution">
    <text evidence="1">The sequence shown here is derived from an EMBL/GenBank/DDBJ whole genome shotgun (WGS) entry which is preliminary data.</text>
</comment>
<evidence type="ECO:0000313" key="2">
    <source>
        <dbReference type="Proteomes" id="UP000700334"/>
    </source>
</evidence>
<evidence type="ECO:0000313" key="1">
    <source>
        <dbReference type="EMBL" id="KAG8524297.1"/>
    </source>
</evidence>
<dbReference type="Proteomes" id="UP000700334">
    <property type="component" value="Unassembled WGS sequence"/>
</dbReference>
<protein>
    <submittedName>
        <fullName evidence="1">THAP domain-containing protein 5</fullName>
    </submittedName>
</protein>
<proteinExistence type="predicted"/>
<accession>A0A8J6AUK8</accession>
<organism evidence="1 2">
    <name type="scientific">Galemys pyrenaicus</name>
    <name type="common">Iberian desman</name>
    <name type="synonym">Pyrenean desman</name>
    <dbReference type="NCBI Taxonomy" id="202257"/>
    <lineage>
        <taxon>Eukaryota</taxon>
        <taxon>Metazoa</taxon>
        <taxon>Chordata</taxon>
        <taxon>Craniata</taxon>
        <taxon>Vertebrata</taxon>
        <taxon>Euteleostomi</taxon>
        <taxon>Mammalia</taxon>
        <taxon>Eutheria</taxon>
        <taxon>Laurasiatheria</taxon>
        <taxon>Eulipotyphla</taxon>
        <taxon>Talpidae</taxon>
        <taxon>Galemys</taxon>
    </lineage>
</organism>
<name>A0A8J6AUK8_GALPY</name>
<feature type="non-terminal residue" evidence="1">
    <location>
        <position position="91"/>
    </location>
</feature>
<dbReference type="OrthoDB" id="5982876at2759"/>
<dbReference type="AlphaFoldDB" id="A0A8J6AUK8"/>
<keyword evidence="2" id="KW-1185">Reference proteome</keyword>
<dbReference type="EMBL" id="JAGFMF010011390">
    <property type="protein sequence ID" value="KAG8524297.1"/>
    <property type="molecule type" value="Genomic_DNA"/>
</dbReference>
<reference evidence="1" key="1">
    <citation type="journal article" date="2021" name="Evol. Appl.">
        <title>The genome of the Pyrenean desman and the effects of bottlenecks and inbreeding on the genomic landscape of an endangered species.</title>
        <authorList>
            <person name="Escoda L."/>
            <person name="Castresana J."/>
        </authorList>
    </citation>
    <scope>NUCLEOTIDE SEQUENCE</scope>
    <source>
        <strain evidence="1">IBE-C5619</strain>
    </source>
</reference>